<dbReference type="GO" id="GO:0003993">
    <property type="term" value="F:acid phosphatase activity"/>
    <property type="evidence" value="ECO:0007669"/>
    <property type="project" value="InterPro"/>
</dbReference>
<organism evidence="1">
    <name type="scientific">marine metagenome</name>
    <dbReference type="NCBI Taxonomy" id="408172"/>
    <lineage>
        <taxon>unclassified sequences</taxon>
        <taxon>metagenomes</taxon>
        <taxon>ecological metagenomes</taxon>
    </lineage>
</organism>
<dbReference type="Gene3D" id="2.60.40.380">
    <property type="entry name" value="Purple acid phosphatase-like, N-terminal"/>
    <property type="match status" value="1"/>
</dbReference>
<reference evidence="1" key="1">
    <citation type="submission" date="2018-05" db="EMBL/GenBank/DDBJ databases">
        <authorList>
            <person name="Lanie J.A."/>
            <person name="Ng W.-L."/>
            <person name="Kazmierczak K.M."/>
            <person name="Andrzejewski T.M."/>
            <person name="Davidsen T.M."/>
            <person name="Wayne K.J."/>
            <person name="Tettelin H."/>
            <person name="Glass J.I."/>
            <person name="Rusch D."/>
            <person name="Podicherti R."/>
            <person name="Tsui H.-C.T."/>
            <person name="Winkler M.E."/>
        </authorList>
    </citation>
    <scope>NUCLEOTIDE SEQUENCE</scope>
</reference>
<protein>
    <submittedName>
        <fullName evidence="1">Uncharacterized protein</fullName>
    </submittedName>
</protein>
<dbReference type="SUPFAM" id="SSF49363">
    <property type="entry name" value="Purple acid phosphatase, N-terminal domain"/>
    <property type="match status" value="1"/>
</dbReference>
<dbReference type="EMBL" id="UINC01080343">
    <property type="protein sequence ID" value="SVC23190.1"/>
    <property type="molecule type" value="Genomic_DNA"/>
</dbReference>
<feature type="non-terminal residue" evidence="1">
    <location>
        <position position="115"/>
    </location>
</feature>
<proteinExistence type="predicted"/>
<dbReference type="AlphaFoldDB" id="A0A382KF90"/>
<sequence length="115" mass="12865">MTRLFRTSITLFFGLHSAFSTLALGQDGEPTDTRVTHGPILGRPAFDSMSLWMRTARPGKVVIFYGTDKNDLSKTASLKSTSLKRDSTGILTLRDLKPNTRYHYRIADHQLSGSF</sequence>
<evidence type="ECO:0000313" key="1">
    <source>
        <dbReference type="EMBL" id="SVC23190.1"/>
    </source>
</evidence>
<dbReference type="InterPro" id="IPR008963">
    <property type="entry name" value="Purple_acid_Pase-like_N"/>
</dbReference>
<accession>A0A382KF90</accession>
<gene>
    <name evidence="1" type="ORF">METZ01_LOCUS276044</name>
</gene>
<name>A0A382KF90_9ZZZZ</name>
<dbReference type="GO" id="GO:0046872">
    <property type="term" value="F:metal ion binding"/>
    <property type="evidence" value="ECO:0007669"/>
    <property type="project" value="InterPro"/>
</dbReference>